<dbReference type="Pfam" id="PF25670">
    <property type="entry name" value="Phage_tail_C_2"/>
    <property type="match status" value="1"/>
</dbReference>
<dbReference type="InterPro" id="IPR058008">
    <property type="entry name" value="Gp26_C"/>
</dbReference>
<organism evidence="2 3">
    <name type="scientific">Shimia marina</name>
    <dbReference type="NCBI Taxonomy" id="321267"/>
    <lineage>
        <taxon>Bacteria</taxon>
        <taxon>Pseudomonadati</taxon>
        <taxon>Pseudomonadota</taxon>
        <taxon>Alphaproteobacteria</taxon>
        <taxon>Rhodobacterales</taxon>
        <taxon>Roseobacteraceae</taxon>
    </lineage>
</organism>
<proteinExistence type="predicted"/>
<sequence>MSETSARLSLPYLAASQAQKHVTHNEALRLLDLWVQLVLEGFDADTPPVAPEDGQIWATGAAPTGDWAGQPHSLAIRDSESWQFTPLVAGCRALSRVSNTLLLWAGNSWQPLPPHTDNLEGLGIKTSFDATNRLSLAATASLFSHAPEGGGHQLKLNKALTEDTASLLFQTGWSGRAEMGTTGDDAFAIKVSADGTNWQTGLRFDPTNGQAQAPNGLSVTGSITGSAVQDTPSDTTAERLMTVGAFGLGLHDQSAALPPEDSLDDLQIQGFWRYGSATIGAPSSAGMMLHFTRIPSSSFGGMLQMAISHLGDVYFRARAADGWNSWSRIWQNRNTTVDANGFLKEASPILRLSDTGIEAPADPLEATFGKPDVGHYQLHNVPPLAGVGWQIEVPQDANGNRLVFVQTRYDATLRCLDIHTSAVRWEGAWVAGAAKNIPAARWIDLRFSNDPTAKSEKGDPD</sequence>
<dbReference type="Proteomes" id="UP000054823">
    <property type="component" value="Unassembled WGS sequence"/>
</dbReference>
<gene>
    <name evidence="2" type="ORF">SHM7688_00965</name>
</gene>
<dbReference type="RefSeq" id="WP_058238821.1">
    <property type="nucleotide sequence ID" value="NZ_CYPW01000006.1"/>
</dbReference>
<dbReference type="InterPro" id="IPR021251">
    <property type="entry name" value="DUF2793"/>
</dbReference>
<dbReference type="Pfam" id="PF10983">
    <property type="entry name" value="DUF2793"/>
    <property type="match status" value="1"/>
</dbReference>
<dbReference type="CDD" id="cd19958">
    <property type="entry name" value="pyocin_knob"/>
    <property type="match status" value="1"/>
</dbReference>
<feature type="domain" description="Phage tail protein C-terminal" evidence="1">
    <location>
        <begin position="334"/>
        <end position="447"/>
    </location>
</feature>
<evidence type="ECO:0000313" key="2">
    <source>
        <dbReference type="EMBL" id="CUH51528.1"/>
    </source>
</evidence>
<name>A0A0P1FDP0_9RHOB</name>
<dbReference type="OrthoDB" id="564699at2"/>
<dbReference type="STRING" id="321267.SHM7688_00965"/>
<protein>
    <recommendedName>
        <fullName evidence="1">Phage tail protein C-terminal domain-containing protein</fullName>
    </recommendedName>
</protein>
<evidence type="ECO:0000313" key="3">
    <source>
        <dbReference type="Proteomes" id="UP000054823"/>
    </source>
</evidence>
<evidence type="ECO:0000259" key="1">
    <source>
        <dbReference type="Pfam" id="PF25670"/>
    </source>
</evidence>
<accession>A0A0P1FDP0</accession>
<dbReference type="AlphaFoldDB" id="A0A0P1FDP0"/>
<dbReference type="EMBL" id="CYPW01000006">
    <property type="protein sequence ID" value="CUH51528.1"/>
    <property type="molecule type" value="Genomic_DNA"/>
</dbReference>
<keyword evidence="3" id="KW-1185">Reference proteome</keyword>
<reference evidence="2 3" key="1">
    <citation type="submission" date="2015-09" db="EMBL/GenBank/DDBJ databases">
        <authorList>
            <consortium name="Swine Surveillance"/>
        </authorList>
    </citation>
    <scope>NUCLEOTIDE SEQUENCE [LARGE SCALE GENOMIC DNA]</scope>
    <source>
        <strain evidence="2 3">CECT 7688</strain>
    </source>
</reference>